<dbReference type="InterPro" id="IPR041373">
    <property type="entry name" value="RT_RNaseH"/>
</dbReference>
<evidence type="ECO:0000313" key="10">
    <source>
        <dbReference type="EMBL" id="CAF3815939.1"/>
    </source>
</evidence>
<evidence type="ECO:0000256" key="3">
    <source>
        <dbReference type="ARBA" id="ARBA00022722"/>
    </source>
</evidence>
<evidence type="ECO:0000313" key="9">
    <source>
        <dbReference type="EMBL" id="CAF1134102.1"/>
    </source>
</evidence>
<keyword evidence="1" id="KW-0808">Transferase</keyword>
<keyword evidence="4" id="KW-0255">Endonuclease</keyword>
<dbReference type="OrthoDB" id="3863715at2759"/>
<keyword evidence="12" id="KW-1185">Reference proteome</keyword>
<dbReference type="Proteomes" id="UP000681722">
    <property type="component" value="Unassembled WGS sequence"/>
</dbReference>
<evidence type="ECO:0000256" key="2">
    <source>
        <dbReference type="ARBA" id="ARBA00022695"/>
    </source>
</evidence>
<evidence type="ECO:0000313" key="8">
    <source>
        <dbReference type="EMBL" id="CAF1048303.1"/>
    </source>
</evidence>
<dbReference type="GO" id="GO:0004519">
    <property type="term" value="F:endonuclease activity"/>
    <property type="evidence" value="ECO:0007669"/>
    <property type="project" value="UniProtKB-KW"/>
</dbReference>
<dbReference type="EMBL" id="CAJNOQ010006409">
    <property type="protein sequence ID" value="CAF1134102.1"/>
    <property type="molecule type" value="Genomic_DNA"/>
</dbReference>
<keyword evidence="2" id="KW-0548">Nucleotidyltransferase</keyword>
<accession>A0A814RHR0</accession>
<keyword evidence="5" id="KW-0378">Hydrolase</keyword>
<evidence type="ECO:0000313" key="12">
    <source>
        <dbReference type="Proteomes" id="UP000663829"/>
    </source>
</evidence>
<dbReference type="Proteomes" id="UP000682733">
    <property type="component" value="Unassembled WGS sequence"/>
</dbReference>
<comment type="caution">
    <text evidence="9">The sequence shown here is derived from an EMBL/GenBank/DDBJ whole genome shotgun (WGS) entry which is preliminary data.</text>
</comment>
<evidence type="ECO:0000256" key="6">
    <source>
        <dbReference type="ARBA" id="ARBA00022918"/>
    </source>
</evidence>
<dbReference type="EMBL" id="CAJNOK010007905">
    <property type="protein sequence ID" value="CAF1048303.1"/>
    <property type="molecule type" value="Genomic_DNA"/>
</dbReference>
<evidence type="ECO:0000259" key="7">
    <source>
        <dbReference type="Pfam" id="PF17917"/>
    </source>
</evidence>
<sequence length="115" mass="13455">MRQLIQLRKSRGKPTDIYAEQNYPVYERELLAIIHALRIWRCYVEDSNNFITKDHCHSNDINNVKKVVTECPDCQNYRLDRQPHEPLEPLSASGPFETWGIDFIGRLPVTTKGNK</sequence>
<dbReference type="AlphaFoldDB" id="A0A814RHR0"/>
<dbReference type="Proteomes" id="UP000663829">
    <property type="component" value="Unassembled WGS sequence"/>
</dbReference>
<evidence type="ECO:0000256" key="5">
    <source>
        <dbReference type="ARBA" id="ARBA00022801"/>
    </source>
</evidence>
<dbReference type="Pfam" id="PF17917">
    <property type="entry name" value="RT_RNaseH"/>
    <property type="match status" value="1"/>
</dbReference>
<dbReference type="SUPFAM" id="SSF56672">
    <property type="entry name" value="DNA/RNA polymerases"/>
    <property type="match status" value="1"/>
</dbReference>
<feature type="domain" description="Reverse transcriptase RNase H-like" evidence="7">
    <location>
        <begin position="19"/>
        <end position="65"/>
    </location>
</feature>
<dbReference type="GO" id="GO:0003964">
    <property type="term" value="F:RNA-directed DNA polymerase activity"/>
    <property type="evidence" value="ECO:0007669"/>
    <property type="project" value="UniProtKB-KW"/>
</dbReference>
<protein>
    <recommendedName>
        <fullName evidence="7">Reverse transcriptase RNase H-like domain-containing protein</fullName>
    </recommendedName>
</protein>
<evidence type="ECO:0000256" key="4">
    <source>
        <dbReference type="ARBA" id="ARBA00022759"/>
    </source>
</evidence>
<dbReference type="EMBL" id="CAJOBC010006410">
    <property type="protein sequence ID" value="CAF3897914.1"/>
    <property type="molecule type" value="Genomic_DNA"/>
</dbReference>
<keyword evidence="3" id="KW-0540">Nuclease</keyword>
<gene>
    <name evidence="9" type="ORF">GPM918_LOCUS20348</name>
    <name evidence="8" type="ORF">OVA965_LOCUS16838</name>
    <name evidence="11" type="ORF">SRO942_LOCUS20346</name>
    <name evidence="10" type="ORF">TMI583_LOCUS16848</name>
</gene>
<reference evidence="9" key="1">
    <citation type="submission" date="2021-02" db="EMBL/GenBank/DDBJ databases">
        <authorList>
            <person name="Nowell W R."/>
        </authorList>
    </citation>
    <scope>NUCLEOTIDE SEQUENCE</scope>
</reference>
<keyword evidence="6" id="KW-0695">RNA-directed DNA polymerase</keyword>
<proteinExistence type="predicted"/>
<dbReference type="EMBL" id="CAJOBA010007916">
    <property type="protein sequence ID" value="CAF3815939.1"/>
    <property type="molecule type" value="Genomic_DNA"/>
</dbReference>
<evidence type="ECO:0000256" key="1">
    <source>
        <dbReference type="ARBA" id="ARBA00022679"/>
    </source>
</evidence>
<evidence type="ECO:0000313" key="11">
    <source>
        <dbReference type="EMBL" id="CAF3897914.1"/>
    </source>
</evidence>
<dbReference type="GO" id="GO:0016787">
    <property type="term" value="F:hydrolase activity"/>
    <property type="evidence" value="ECO:0007669"/>
    <property type="project" value="UniProtKB-KW"/>
</dbReference>
<organism evidence="9 12">
    <name type="scientific">Didymodactylos carnosus</name>
    <dbReference type="NCBI Taxonomy" id="1234261"/>
    <lineage>
        <taxon>Eukaryota</taxon>
        <taxon>Metazoa</taxon>
        <taxon>Spiralia</taxon>
        <taxon>Gnathifera</taxon>
        <taxon>Rotifera</taxon>
        <taxon>Eurotatoria</taxon>
        <taxon>Bdelloidea</taxon>
        <taxon>Philodinida</taxon>
        <taxon>Philodinidae</taxon>
        <taxon>Didymodactylos</taxon>
    </lineage>
</organism>
<dbReference type="Proteomes" id="UP000677228">
    <property type="component" value="Unassembled WGS sequence"/>
</dbReference>
<name>A0A814RHR0_9BILA</name>
<dbReference type="InterPro" id="IPR043502">
    <property type="entry name" value="DNA/RNA_pol_sf"/>
</dbReference>